<dbReference type="OrthoDB" id="331600at2759"/>
<keyword evidence="6" id="KW-1185">Reference proteome</keyword>
<dbReference type="PANTHER" id="PTHR15245">
    <property type="entry name" value="SYMPLEKIN-RELATED"/>
    <property type="match status" value="1"/>
</dbReference>
<accession>A0A8J5QHV6</accession>
<dbReference type="PANTHER" id="PTHR15245:SF20">
    <property type="entry name" value="SYMPLEKIN"/>
    <property type="match status" value="1"/>
</dbReference>
<evidence type="ECO:0000313" key="6">
    <source>
        <dbReference type="Proteomes" id="UP000694255"/>
    </source>
</evidence>
<comment type="subcellular location">
    <subcellularLocation>
        <location evidence="1">Nucleus</location>
    </subcellularLocation>
</comment>
<keyword evidence="2" id="KW-0539">Nucleus</keyword>
<organism evidence="5 6">
    <name type="scientific">[Candida] subhashii</name>
    <dbReference type="NCBI Taxonomy" id="561895"/>
    <lineage>
        <taxon>Eukaryota</taxon>
        <taxon>Fungi</taxon>
        <taxon>Dikarya</taxon>
        <taxon>Ascomycota</taxon>
        <taxon>Saccharomycotina</taxon>
        <taxon>Pichiomycetes</taxon>
        <taxon>Debaryomycetaceae</taxon>
        <taxon>Spathaspora</taxon>
    </lineage>
</organism>
<protein>
    <recommendedName>
        <fullName evidence="4">Symplekin/Pta1 N-terminal domain-containing protein</fullName>
    </recommendedName>
</protein>
<dbReference type="GeneID" id="73469945"/>
<feature type="domain" description="Symplekin/Pta1 N-terminal" evidence="4">
    <location>
        <begin position="100"/>
        <end position="327"/>
    </location>
</feature>
<dbReference type="InterPro" id="IPR021850">
    <property type="entry name" value="Symplekin/Pta1"/>
</dbReference>
<evidence type="ECO:0000256" key="1">
    <source>
        <dbReference type="ARBA" id="ARBA00004123"/>
    </source>
</evidence>
<dbReference type="GO" id="GO:0005847">
    <property type="term" value="C:mRNA cleavage and polyadenylation specificity factor complex"/>
    <property type="evidence" value="ECO:0007669"/>
    <property type="project" value="TreeGrafter"/>
</dbReference>
<reference evidence="5 6" key="1">
    <citation type="journal article" date="2021" name="DNA Res.">
        <title>Genome analysis of Candida subhashii reveals its hybrid nature and dual mitochondrial genome conformations.</title>
        <authorList>
            <person name="Mixao V."/>
            <person name="Hegedusova E."/>
            <person name="Saus E."/>
            <person name="Pryszcz L.P."/>
            <person name="Cillingova A."/>
            <person name="Nosek J."/>
            <person name="Gabaldon T."/>
        </authorList>
    </citation>
    <scope>NUCLEOTIDE SEQUENCE [LARGE SCALE GENOMIC DNA]</scope>
    <source>
        <strain evidence="5 6">CBS 10753</strain>
    </source>
</reference>
<dbReference type="RefSeq" id="XP_049263544.1">
    <property type="nucleotide sequence ID" value="XM_049406968.1"/>
</dbReference>
<evidence type="ECO:0000256" key="3">
    <source>
        <dbReference type="SAM" id="MobiDB-lite"/>
    </source>
</evidence>
<feature type="compositionally biased region" description="Acidic residues" evidence="3">
    <location>
        <begin position="472"/>
        <end position="490"/>
    </location>
</feature>
<name>A0A8J5QHV6_9ASCO</name>
<dbReference type="Proteomes" id="UP000694255">
    <property type="component" value="Unassembled WGS sequence"/>
</dbReference>
<dbReference type="Pfam" id="PF11935">
    <property type="entry name" value="SYMPK_PTA1_N"/>
    <property type="match status" value="1"/>
</dbReference>
<sequence length="762" mass="87778">MSSNNAPGTFQPDQIINQLNQAKSLAFDQPETYAQVYRQILPFVNRQEQSIQSWCVQFIHESFIKNSRLKHADRVDLAIDSLDALINLTNIVKDIHEFINVIEISCITYQLVFQYVAENDGCNQIWSKLTELKNSLVNKFQTNFPLDPSDNTEHDLSRNVATKLELLKFIMIVIDYQSKTQVVGEPLASGSGFSLNRVSPDHSLIKYSNMEYESVSLLNLILKTFNHDIIITPLVSATLNHCIIIMKKKPQYASKILGIIDKYDTNSKLQSNYQSIEQFKLAKKYIDRVIKIFLQHCFKNGLIPSNFQHLNKRIQVLVDRGNDIRKKNIFTIVEPNIKKRKFEGFYNPSKRIKTMDYKNLYILNDLNNELNNFDLTTVPQHILTSMVINALQKVPVPRLSKALEIISDRYTNALESTPAPGPISTPTPPVSVKRPTPQPKTLPKVPVSTFNAPVATQVKSEFNQQEPAPSDEPSEEDRSEEEEEEEEEGYNPEAVYTLPPPKELSFQDKKNHISIIIKNFFNLAKSQAPIATEDDNEEENDADTDINKELTKIAIKSWKKDSWILLLTRLATRGMRTKSSETTKAEDDDDYDIEQSPDDKTNQEMSDMIRQAIFDYFLEDIHSRIDLIIEWMNEEWYSEKVFQEARNIKENKKPDIEVDTPIYNKWADKVLESMINFIEPNDKKIFIRLLSDLPYLNKDLIGKIKSLCFDPARSEIGFLALQFLIMYRPPVKDICVGVLQELSECDQEDVKEEAAKKLSKFK</sequence>
<dbReference type="AlphaFoldDB" id="A0A8J5QHV6"/>
<feature type="region of interest" description="Disordered" evidence="3">
    <location>
        <begin position="576"/>
        <end position="602"/>
    </location>
</feature>
<evidence type="ECO:0000256" key="2">
    <source>
        <dbReference type="ARBA" id="ARBA00023242"/>
    </source>
</evidence>
<evidence type="ECO:0000313" key="5">
    <source>
        <dbReference type="EMBL" id="KAG7663312.1"/>
    </source>
</evidence>
<gene>
    <name evidence="5" type="ORF">J8A68_003144</name>
</gene>
<feature type="compositionally biased region" description="Pro residues" evidence="3">
    <location>
        <begin position="419"/>
        <end position="429"/>
    </location>
</feature>
<proteinExistence type="predicted"/>
<feature type="compositionally biased region" description="Acidic residues" evidence="3">
    <location>
        <begin position="586"/>
        <end position="596"/>
    </location>
</feature>
<feature type="region of interest" description="Disordered" evidence="3">
    <location>
        <begin position="413"/>
        <end position="503"/>
    </location>
</feature>
<dbReference type="EMBL" id="JAGSYN010000140">
    <property type="protein sequence ID" value="KAG7663312.1"/>
    <property type="molecule type" value="Genomic_DNA"/>
</dbReference>
<comment type="caution">
    <text evidence="5">The sequence shown here is derived from an EMBL/GenBank/DDBJ whole genome shotgun (WGS) entry which is preliminary data.</text>
</comment>
<evidence type="ECO:0000259" key="4">
    <source>
        <dbReference type="Pfam" id="PF11935"/>
    </source>
</evidence>
<dbReference type="InterPro" id="IPR032460">
    <property type="entry name" value="Symplekin/Pta1_N"/>
</dbReference>